<name>A0A9Q8ZBW6_CURCL</name>
<dbReference type="Proteomes" id="UP001056012">
    <property type="component" value="Chromosome 5"/>
</dbReference>
<dbReference type="GO" id="GO:0003968">
    <property type="term" value="F:RNA-directed RNA polymerase activity"/>
    <property type="evidence" value="ECO:0007669"/>
    <property type="project" value="UniProtKB-KW"/>
</dbReference>
<keyword evidence="1" id="KW-0694">RNA-binding</keyword>
<feature type="compositionally biased region" description="Polar residues" evidence="2">
    <location>
        <begin position="247"/>
        <end position="267"/>
    </location>
</feature>
<dbReference type="InterPro" id="IPR007855">
    <property type="entry name" value="RDRP"/>
</dbReference>
<dbReference type="GO" id="GO:0030422">
    <property type="term" value="P:siRNA processing"/>
    <property type="evidence" value="ECO:0007669"/>
    <property type="project" value="TreeGrafter"/>
</dbReference>
<feature type="compositionally biased region" description="Basic and acidic residues" evidence="2">
    <location>
        <begin position="167"/>
        <end position="181"/>
    </location>
</feature>
<feature type="region of interest" description="Disordered" evidence="2">
    <location>
        <begin position="138"/>
        <end position="302"/>
    </location>
</feature>
<feature type="compositionally biased region" description="Low complexity" evidence="2">
    <location>
        <begin position="151"/>
        <end position="164"/>
    </location>
</feature>
<evidence type="ECO:0000313" key="4">
    <source>
        <dbReference type="EMBL" id="USP80322.1"/>
    </source>
</evidence>
<dbReference type="PANTHER" id="PTHR23079:SF55">
    <property type="entry name" value="RNA-DIRECTED RNA POLYMERASE"/>
    <property type="match status" value="1"/>
</dbReference>
<comment type="catalytic activity">
    <reaction evidence="1">
        <text>RNA(n) + a ribonucleoside 5'-triphosphate = RNA(n+1) + diphosphate</text>
        <dbReference type="Rhea" id="RHEA:21248"/>
        <dbReference type="Rhea" id="RHEA-COMP:14527"/>
        <dbReference type="Rhea" id="RHEA-COMP:17342"/>
        <dbReference type="ChEBI" id="CHEBI:33019"/>
        <dbReference type="ChEBI" id="CHEBI:61557"/>
        <dbReference type="ChEBI" id="CHEBI:140395"/>
        <dbReference type="EC" id="2.7.7.48"/>
    </reaction>
</comment>
<dbReference type="OrthoDB" id="10055769at2759"/>
<feature type="region of interest" description="Disordered" evidence="2">
    <location>
        <begin position="1"/>
        <end position="21"/>
    </location>
</feature>
<comment type="similarity">
    <text evidence="1">Belongs to the RdRP family.</text>
</comment>
<keyword evidence="5" id="KW-1185">Reference proteome</keyword>
<proteinExistence type="inferred from homology"/>
<dbReference type="PANTHER" id="PTHR23079">
    <property type="entry name" value="RNA-DEPENDENT RNA POLYMERASE"/>
    <property type="match status" value="1"/>
</dbReference>
<accession>A0A9Q8ZBW6</accession>
<dbReference type="GO" id="GO:0031380">
    <property type="term" value="C:nuclear RNA-directed RNA polymerase complex"/>
    <property type="evidence" value="ECO:0007669"/>
    <property type="project" value="TreeGrafter"/>
</dbReference>
<feature type="region of interest" description="Disordered" evidence="2">
    <location>
        <begin position="1361"/>
        <end position="1381"/>
    </location>
</feature>
<evidence type="ECO:0000313" key="5">
    <source>
        <dbReference type="Proteomes" id="UP001056012"/>
    </source>
</evidence>
<dbReference type="VEuPathDB" id="FungiDB:yc1106_07596"/>
<dbReference type="InterPro" id="IPR057596">
    <property type="entry name" value="RDRP_core"/>
</dbReference>
<feature type="domain" description="RDRP core" evidence="3">
    <location>
        <begin position="544"/>
        <end position="1196"/>
    </location>
</feature>
<dbReference type="EMBL" id="CP089278">
    <property type="protein sequence ID" value="USP80322.1"/>
    <property type="molecule type" value="Genomic_DNA"/>
</dbReference>
<reference evidence="4" key="1">
    <citation type="submission" date="2021-12" db="EMBL/GenBank/DDBJ databases">
        <title>Curvularia clavata genome.</title>
        <authorList>
            <person name="Cao Y."/>
        </authorList>
    </citation>
    <scope>NUCLEOTIDE SEQUENCE</scope>
    <source>
        <strain evidence="4">Yc1106</strain>
    </source>
</reference>
<feature type="compositionally biased region" description="Basic and acidic residues" evidence="2">
    <location>
        <begin position="237"/>
        <end position="246"/>
    </location>
</feature>
<dbReference type="EC" id="2.7.7.48" evidence="1"/>
<feature type="compositionally biased region" description="Low complexity" evidence="2">
    <location>
        <begin position="287"/>
        <end position="300"/>
    </location>
</feature>
<dbReference type="GO" id="GO:0003723">
    <property type="term" value="F:RNA binding"/>
    <property type="evidence" value="ECO:0007669"/>
    <property type="project" value="UniProtKB-KW"/>
</dbReference>
<feature type="compositionally biased region" description="Acidic residues" evidence="2">
    <location>
        <begin position="193"/>
        <end position="203"/>
    </location>
</feature>
<evidence type="ECO:0000256" key="2">
    <source>
        <dbReference type="SAM" id="MobiDB-lite"/>
    </source>
</evidence>
<feature type="compositionally biased region" description="Polar residues" evidence="2">
    <location>
        <begin position="221"/>
        <end position="233"/>
    </location>
</feature>
<evidence type="ECO:0000259" key="3">
    <source>
        <dbReference type="Pfam" id="PF05183"/>
    </source>
</evidence>
<organism evidence="4 5">
    <name type="scientific">Curvularia clavata</name>
    <dbReference type="NCBI Taxonomy" id="95742"/>
    <lineage>
        <taxon>Eukaryota</taxon>
        <taxon>Fungi</taxon>
        <taxon>Dikarya</taxon>
        <taxon>Ascomycota</taxon>
        <taxon>Pezizomycotina</taxon>
        <taxon>Dothideomycetes</taxon>
        <taxon>Pleosporomycetidae</taxon>
        <taxon>Pleosporales</taxon>
        <taxon>Pleosporineae</taxon>
        <taxon>Pleosporaceae</taxon>
        <taxon>Curvularia</taxon>
    </lineage>
</organism>
<sequence length="1397" mass="158902">MPPAHARAKGPPAPPSLPSTPYQFLSHGERIDRRVREINDKWSLGIKIRGFNYSPTKFSPNDIANKVYGHIQHLTYKDESALDHTIDEFNNRAWGKQPQERLSLLYELLSNAAKKCVTPSKVRTQNIGQSRSLVSSSCERIGELRTESGKTSQTETTSMSQTLSPLRTDRRQERESWESRESYVTAIDPGSPTDEDTDNETNLEFEARSPSPSPFLRPTHASPQASKSVSLQMTRKRPLDCDHSETSSKLTKTLRGKQTVTPLSVRQTRFKKPTREMAPSFQTSRDSSANTSFNNSTFSSQETANTATTSFASYNSDTNIHGQSISYSKPNNRTSSTTAYSSDDDALLQAEMQCGILPQDHGIREQDIQEDLNKIFSQESSVQSRSTFGSVDEDELVNVSFEVEKTAELLEPNDRVEFEKTQYYGIRTIPDQHLFVEILPEELEFVPFFVLFISCGIALESSISLRDTVGAIAKPETFLNPDAFWGTMNKHLQRLRKPAVKSRYSSHLWQAEKQQFDGYTFKANITLNSKQTGPPLYLNSLTVQRDKSCRLQRMFGSDRFLYVRSPNFASSKCRRFVQEQKKQIQKQWEKWLHKEHTFLGRKWRVFHVENLKKVNKDAEHDMRIVLFATEGADIDQPYTIGQMLNKFLPMRLNHKQLLCKVFARIDLGLSRTIPTLCFENGQMDHEPDMMSTKDAEDTQFNDFKLDWPPLPDKVVMNDGCCTMSVGAAKEIWRLYKETTGVTGPLPSAFQGRIGGAKGLWVINTDSYTKDPRHLKPWIKINGSQKKFDLPHDKPPHHRTFEVSNYSSAPSPSELHVSFIPILIDRGVSREAISNLMSDCLENDRMKLLDVVGDLVKLHEWIYRNGAKAKPGEEVIWQAGLPVSLEERIQLLLESGFDPLKFAYLAQNLERFIQAKQILQEAKLRVPLPKSTFLYGVADPLGELEPGQIQVLFSTSFIDESSDERYLCLRDMEALVARQPACRRSDIQRVKTVVHPKLSHLVDVVVFSSKGPYPLAGKLQGGDYDGDIFWICWEPTLVQPFYNAPAPVQSPDPSQYGIETKTEKLDQVVDLENPENLDKFLKEAIEFRYKPSLLGAVTNLGESHSYSTNCIHSRIHEQLYDMHDLLVDASKQGYILTKENYKAFLDRLLGKRKPGTPAYKRAIEDCGKTKTKDVESVRRKPYRYKPNNILDYLYFDIVRAHNDETIKQVKEVLANADEPDEALLYPSQHLYDKQSDVLKKELFSLDQKLGNVRSAWNTTWHSPGIAENANAEVEKCYQKYLAIQPDDPDDPEIKPLLTPYLRPGSCLWDAIKASALYRKYHKPDKLSFVFKMAGAELCKIKANSIANTRSMVLPIRSNLKPKPVKAPVQGSGADGDEYDYDEGDEDEFFSVLEEPGFE</sequence>
<gene>
    <name evidence="4" type="ORF">yc1106_07596</name>
</gene>
<keyword evidence="1" id="KW-0808">Transferase</keyword>
<evidence type="ECO:0000256" key="1">
    <source>
        <dbReference type="RuleBase" id="RU363098"/>
    </source>
</evidence>
<keyword evidence="1" id="KW-0548">Nucleotidyltransferase</keyword>
<protein>
    <recommendedName>
        <fullName evidence="1">RNA-dependent RNA polymerase</fullName>
        <ecNumber evidence="1">2.7.7.48</ecNumber>
    </recommendedName>
</protein>
<keyword evidence="1" id="KW-0696">RNA-directed RNA polymerase</keyword>
<dbReference type="Pfam" id="PF05183">
    <property type="entry name" value="RdRP"/>
    <property type="match status" value="1"/>
</dbReference>